<comment type="caution">
    <text evidence="12">The sequence shown here is derived from an EMBL/GenBank/DDBJ whole genome shotgun (WGS) entry which is preliminary data.</text>
</comment>
<evidence type="ECO:0000256" key="7">
    <source>
        <dbReference type="ARBA" id="ARBA00022723"/>
    </source>
</evidence>
<dbReference type="CDD" id="cd07153">
    <property type="entry name" value="Fur_like"/>
    <property type="match status" value="1"/>
</dbReference>
<dbReference type="SUPFAM" id="SSF46785">
    <property type="entry name" value="Winged helix' DNA-binding domain"/>
    <property type="match status" value="1"/>
</dbReference>
<proteinExistence type="inferred from homology"/>
<keyword evidence="7" id="KW-0479">Metal-binding</keyword>
<evidence type="ECO:0000256" key="4">
    <source>
        <dbReference type="ARBA" id="ARBA00020910"/>
    </source>
</evidence>
<keyword evidence="9" id="KW-0805">Transcription regulation</keyword>
<keyword evidence="6" id="KW-0678">Repressor</keyword>
<sequence>MRHVPARGMYRVATRLSRQSELHILPSEQTIAALCKKLGLRLTRPRRVILSVISESSDHPDVVELHRRVIAIEPTIALATVYRTVNLLREKGILERHTFGDGRARYETAPREHHDHLINIETGDLVEFHSPEIERLQEEIARKHGFTIVSHRLEIYVKPIQKPRRAPQPGK</sequence>
<dbReference type="Gene3D" id="1.10.10.10">
    <property type="entry name" value="Winged helix-like DNA-binding domain superfamily/Winged helix DNA-binding domain"/>
    <property type="match status" value="1"/>
</dbReference>
<keyword evidence="11" id="KW-0804">Transcription</keyword>
<dbReference type="PANTHER" id="PTHR33202">
    <property type="entry name" value="ZINC UPTAKE REGULATION PROTEIN"/>
    <property type="match status" value="1"/>
</dbReference>
<evidence type="ECO:0000256" key="3">
    <source>
        <dbReference type="ARBA" id="ARBA00011738"/>
    </source>
</evidence>
<organism evidence="12 13">
    <name type="scientific">Mesorhizobium robiniae</name>
    <dbReference type="NCBI Taxonomy" id="559315"/>
    <lineage>
        <taxon>Bacteria</taxon>
        <taxon>Pseudomonadati</taxon>
        <taxon>Pseudomonadota</taxon>
        <taxon>Alphaproteobacteria</taxon>
        <taxon>Hyphomicrobiales</taxon>
        <taxon>Phyllobacteriaceae</taxon>
        <taxon>Mesorhizobium</taxon>
    </lineage>
</organism>
<keyword evidence="10" id="KW-0238">DNA-binding</keyword>
<evidence type="ECO:0000256" key="1">
    <source>
        <dbReference type="ARBA" id="ARBA00004496"/>
    </source>
</evidence>
<evidence type="ECO:0000256" key="9">
    <source>
        <dbReference type="ARBA" id="ARBA00023015"/>
    </source>
</evidence>
<dbReference type="Proteomes" id="UP001549204">
    <property type="component" value="Unassembled WGS sequence"/>
</dbReference>
<dbReference type="Gene3D" id="3.30.1490.190">
    <property type="match status" value="1"/>
</dbReference>
<dbReference type="InterPro" id="IPR036390">
    <property type="entry name" value="WH_DNA-bd_sf"/>
</dbReference>
<keyword evidence="5" id="KW-0963">Cytoplasm</keyword>
<evidence type="ECO:0000256" key="6">
    <source>
        <dbReference type="ARBA" id="ARBA00022491"/>
    </source>
</evidence>
<evidence type="ECO:0000313" key="12">
    <source>
        <dbReference type="EMBL" id="MET3579543.1"/>
    </source>
</evidence>
<name>A0ABV2GMN8_9HYPH</name>
<reference evidence="12 13" key="1">
    <citation type="submission" date="2024-06" db="EMBL/GenBank/DDBJ databases">
        <title>Genomic Encyclopedia of Type Strains, Phase IV (KMG-IV): sequencing the most valuable type-strain genomes for metagenomic binning, comparative biology and taxonomic classification.</title>
        <authorList>
            <person name="Goeker M."/>
        </authorList>
    </citation>
    <scope>NUCLEOTIDE SEQUENCE [LARGE SCALE GENOMIC DNA]</scope>
    <source>
        <strain evidence="12 13">DSM 100022</strain>
    </source>
</reference>
<dbReference type="InterPro" id="IPR043135">
    <property type="entry name" value="Fur_C"/>
</dbReference>
<comment type="subunit">
    <text evidence="3">Homodimer.</text>
</comment>
<dbReference type="PANTHER" id="PTHR33202:SF2">
    <property type="entry name" value="FERRIC UPTAKE REGULATION PROTEIN"/>
    <property type="match status" value="1"/>
</dbReference>
<evidence type="ECO:0000256" key="5">
    <source>
        <dbReference type="ARBA" id="ARBA00022490"/>
    </source>
</evidence>
<dbReference type="InterPro" id="IPR002481">
    <property type="entry name" value="FUR"/>
</dbReference>
<protein>
    <recommendedName>
        <fullName evidence="4">Ferric uptake regulation protein</fullName>
    </recommendedName>
</protein>
<accession>A0ABV2GMN8</accession>
<evidence type="ECO:0000256" key="2">
    <source>
        <dbReference type="ARBA" id="ARBA00007957"/>
    </source>
</evidence>
<evidence type="ECO:0000256" key="8">
    <source>
        <dbReference type="ARBA" id="ARBA00022833"/>
    </source>
</evidence>
<evidence type="ECO:0000256" key="10">
    <source>
        <dbReference type="ARBA" id="ARBA00023125"/>
    </source>
</evidence>
<evidence type="ECO:0000256" key="11">
    <source>
        <dbReference type="ARBA" id="ARBA00023163"/>
    </source>
</evidence>
<dbReference type="InterPro" id="IPR036388">
    <property type="entry name" value="WH-like_DNA-bd_sf"/>
</dbReference>
<comment type="subcellular location">
    <subcellularLocation>
        <location evidence="1">Cytoplasm</location>
    </subcellularLocation>
</comment>
<keyword evidence="8" id="KW-0862">Zinc</keyword>
<evidence type="ECO:0000313" key="13">
    <source>
        <dbReference type="Proteomes" id="UP001549204"/>
    </source>
</evidence>
<gene>
    <name evidence="12" type="ORF">ABID19_002574</name>
</gene>
<keyword evidence="13" id="KW-1185">Reference proteome</keyword>
<comment type="similarity">
    <text evidence="2">Belongs to the Fur family.</text>
</comment>
<dbReference type="Pfam" id="PF01475">
    <property type="entry name" value="FUR"/>
    <property type="match status" value="1"/>
</dbReference>
<dbReference type="EMBL" id="JBEPMC010000004">
    <property type="protein sequence ID" value="MET3579543.1"/>
    <property type="molecule type" value="Genomic_DNA"/>
</dbReference>